<evidence type="ECO:0000313" key="5">
    <source>
        <dbReference type="EMBL" id="BAN48387.1"/>
    </source>
</evidence>
<dbReference type="eggNOG" id="ENOG5032VA5">
    <property type="taxonomic scope" value="Bacteria"/>
</dbReference>
<protein>
    <submittedName>
        <fullName evidence="5">Putative tricarboxylate-specific porin OpdH</fullName>
    </submittedName>
</protein>
<keyword evidence="2" id="KW-0813">Transport</keyword>
<dbReference type="GO" id="GO:0015288">
    <property type="term" value="F:porin activity"/>
    <property type="evidence" value="ECO:0007669"/>
    <property type="project" value="TreeGrafter"/>
</dbReference>
<dbReference type="STRING" id="1245471.PCA10_26550"/>
<dbReference type="EMBL" id="AP013068">
    <property type="protein sequence ID" value="BAN48387.1"/>
    <property type="molecule type" value="Genomic_DNA"/>
</dbReference>
<keyword evidence="6" id="KW-1185">Reference proteome</keyword>
<name>S6AEZ0_METRE</name>
<gene>
    <name evidence="5" type="primary">opdH</name>
    <name evidence="5" type="ORF">PCA10_26550</name>
</gene>
<feature type="signal peptide" evidence="4">
    <location>
        <begin position="1"/>
        <end position="29"/>
    </location>
</feature>
<dbReference type="PATRIC" id="fig|1245471.3.peg.2687"/>
<proteinExistence type="inferred from homology"/>
<dbReference type="FunFam" id="2.40.160.10:FF:000008">
    <property type="entry name" value="OprD family porin"/>
    <property type="match status" value="1"/>
</dbReference>
<dbReference type="Proteomes" id="UP000015503">
    <property type="component" value="Chromosome"/>
</dbReference>
<feature type="chain" id="PRO_5004536064" evidence="4">
    <location>
        <begin position="30"/>
        <end position="424"/>
    </location>
</feature>
<dbReference type="KEGG" id="pre:PCA10_26550"/>
<evidence type="ECO:0000256" key="4">
    <source>
        <dbReference type="SAM" id="SignalP"/>
    </source>
</evidence>
<organism evidence="5 6">
    <name type="scientific">Metapseudomonas resinovorans NBRC 106553</name>
    <dbReference type="NCBI Taxonomy" id="1245471"/>
    <lineage>
        <taxon>Bacteria</taxon>
        <taxon>Pseudomonadati</taxon>
        <taxon>Pseudomonadota</taxon>
        <taxon>Gammaproteobacteria</taxon>
        <taxon>Pseudomonadales</taxon>
        <taxon>Pseudomonadaceae</taxon>
        <taxon>Metapseudomonas</taxon>
    </lineage>
</organism>
<evidence type="ECO:0000256" key="1">
    <source>
        <dbReference type="ARBA" id="ARBA00009075"/>
    </source>
</evidence>
<evidence type="ECO:0000256" key="2">
    <source>
        <dbReference type="ARBA" id="ARBA00022448"/>
    </source>
</evidence>
<dbReference type="InterPro" id="IPR023614">
    <property type="entry name" value="Porin_dom_sf"/>
</dbReference>
<dbReference type="Pfam" id="PF03573">
    <property type="entry name" value="OprD"/>
    <property type="match status" value="1"/>
</dbReference>
<comment type="similarity">
    <text evidence="1">Belongs to the outer membrane porin (Opr) (TC 1.B.25) family.</text>
</comment>
<evidence type="ECO:0000256" key="3">
    <source>
        <dbReference type="ARBA" id="ARBA00022729"/>
    </source>
</evidence>
<dbReference type="InterPro" id="IPR005318">
    <property type="entry name" value="OM_porin_bac"/>
</dbReference>
<evidence type="ECO:0000313" key="6">
    <source>
        <dbReference type="Proteomes" id="UP000015503"/>
    </source>
</evidence>
<dbReference type="PANTHER" id="PTHR34596:SF2">
    <property type="entry name" value="CHITOPORIN"/>
    <property type="match status" value="1"/>
</dbReference>
<dbReference type="HOGENOM" id="CLU_042378_2_1_6"/>
<reference evidence="5 6" key="1">
    <citation type="journal article" date="2013" name="Genome Announc.">
        <title>Complete Genome Sequence of the Carbazole Degrader Pseudomonas resinovorans Strain CA10 (NBRC 106553).</title>
        <authorList>
            <person name="Shintani M."/>
            <person name="Hosoyama A."/>
            <person name="Ohji S."/>
            <person name="Tsuchikane K."/>
            <person name="Takarada H."/>
            <person name="Yamazoe A."/>
            <person name="Fujita N."/>
            <person name="Nojiri H."/>
        </authorList>
    </citation>
    <scope>NUCLEOTIDE SEQUENCE [LARGE SCALE GENOMIC DNA]</scope>
    <source>
        <strain evidence="5 6">NBRC 106553</strain>
    </source>
</reference>
<accession>S6AEZ0</accession>
<keyword evidence="3 4" id="KW-0732">Signal</keyword>
<dbReference type="Gene3D" id="2.40.160.10">
    <property type="entry name" value="Porin"/>
    <property type="match status" value="1"/>
</dbReference>
<dbReference type="PANTHER" id="PTHR34596">
    <property type="entry name" value="CHITOPORIN"/>
    <property type="match status" value="1"/>
</dbReference>
<dbReference type="GO" id="GO:0016020">
    <property type="term" value="C:membrane"/>
    <property type="evidence" value="ECO:0007669"/>
    <property type="project" value="InterPro"/>
</dbReference>
<dbReference type="OrthoDB" id="6759120at2"/>
<dbReference type="RefSeq" id="WP_016492581.1">
    <property type="nucleotide sequence ID" value="NC_021499.1"/>
</dbReference>
<dbReference type="AlphaFoldDB" id="S6AEZ0"/>
<sequence length="424" mass="46424">MTTPDRARHLGPQTLLALCGLGLAGTASADFLADSKASLELRNFYFNRDFRQDGATQSKAEEWAQGFLLRFDSGFTEGPVGMGIDALGLLGVKLDSSPSRSGTGLLAADREKPNRAQDEFSELGLTAKLRASNSLLKVGTLQPKLPIALANDSRLLPQTFRGVWLSSAELRDLSLDLGRFDRINLRNSTDNEEMQVFNGGARNILLGRSKTSNALDFAGASYRWTPALSTAYHYAALDGIYRQHYFTLGHLQELGEAGSIKSDLRWASSRGDGGSNVDNRALGAMFTYKRGPHALGLGYQRMAGDTGFAYVSGADGYLVNLVQVNDFGNAEERSWQARYDFDFASLGVPGLTFMTRYLSGDNVDVVGRTEEGKEWERDTDIAYVVQGGPLKNLGVKWRNASVRSSFGPDIDENRLILSYSLPLW</sequence>